<sequence>MHFPLTDELVAEAERFSLRSACRDCFFFVAAEHRCAHEWPDEGQGRWPLAALTEAGERPETAAFCKEFELL</sequence>
<dbReference type="HOGENOM" id="CLU_2734437_0_0_7"/>
<reference evidence="1 2" key="1">
    <citation type="journal article" date="2010" name="Stand. Genomic Sci.">
        <title>Complete genome sequence of Haliangium ochraceum type strain (SMP-2).</title>
        <authorList>
            <consortium name="US DOE Joint Genome Institute (JGI-PGF)"/>
            <person name="Ivanova N."/>
            <person name="Daum C."/>
            <person name="Lang E."/>
            <person name="Abt B."/>
            <person name="Kopitz M."/>
            <person name="Saunders E."/>
            <person name="Lapidus A."/>
            <person name="Lucas S."/>
            <person name="Glavina Del Rio T."/>
            <person name="Nolan M."/>
            <person name="Tice H."/>
            <person name="Copeland A."/>
            <person name="Cheng J.F."/>
            <person name="Chen F."/>
            <person name="Bruce D."/>
            <person name="Goodwin L."/>
            <person name="Pitluck S."/>
            <person name="Mavromatis K."/>
            <person name="Pati A."/>
            <person name="Mikhailova N."/>
            <person name="Chen A."/>
            <person name="Palaniappan K."/>
            <person name="Land M."/>
            <person name="Hauser L."/>
            <person name="Chang Y.J."/>
            <person name="Jeffries C.D."/>
            <person name="Detter J.C."/>
            <person name="Brettin T."/>
            <person name="Rohde M."/>
            <person name="Goker M."/>
            <person name="Bristow J."/>
            <person name="Markowitz V."/>
            <person name="Eisen J.A."/>
            <person name="Hugenholtz P."/>
            <person name="Kyrpides N.C."/>
            <person name="Klenk H.P."/>
        </authorList>
    </citation>
    <scope>NUCLEOTIDE SEQUENCE [LARGE SCALE GENOMIC DNA]</scope>
    <source>
        <strain evidence="2">DSM 14365 / CIP 107738 / JCM 11303 / AJ 13395 / SMP-2</strain>
    </source>
</reference>
<gene>
    <name evidence="1" type="ordered locus">Hoch_5965</name>
</gene>
<name>D0LJT3_HALO1</name>
<dbReference type="Proteomes" id="UP000001880">
    <property type="component" value="Chromosome"/>
</dbReference>
<dbReference type="AlphaFoldDB" id="D0LJT3"/>
<evidence type="ECO:0000313" key="1">
    <source>
        <dbReference type="EMBL" id="ACY18440.1"/>
    </source>
</evidence>
<organism evidence="1 2">
    <name type="scientific">Haliangium ochraceum (strain DSM 14365 / JCM 11303 / SMP-2)</name>
    <dbReference type="NCBI Taxonomy" id="502025"/>
    <lineage>
        <taxon>Bacteria</taxon>
        <taxon>Pseudomonadati</taxon>
        <taxon>Myxococcota</taxon>
        <taxon>Polyangia</taxon>
        <taxon>Haliangiales</taxon>
        <taxon>Kofleriaceae</taxon>
        <taxon>Haliangium</taxon>
    </lineage>
</organism>
<dbReference type="STRING" id="502025.Hoch_5965"/>
<proteinExistence type="predicted"/>
<accession>D0LJT3</accession>
<dbReference type="EMBL" id="CP001804">
    <property type="protein sequence ID" value="ACY18440.1"/>
    <property type="molecule type" value="Genomic_DNA"/>
</dbReference>
<dbReference type="RefSeq" id="WP_012831032.1">
    <property type="nucleotide sequence ID" value="NC_013440.1"/>
</dbReference>
<keyword evidence="2" id="KW-1185">Reference proteome</keyword>
<dbReference type="KEGG" id="hoh:Hoch_5965"/>
<dbReference type="OrthoDB" id="5519140at2"/>
<protein>
    <submittedName>
        <fullName evidence="1">Uncharacterized protein</fullName>
    </submittedName>
</protein>
<evidence type="ECO:0000313" key="2">
    <source>
        <dbReference type="Proteomes" id="UP000001880"/>
    </source>
</evidence>